<dbReference type="PANTHER" id="PTHR21610">
    <property type="entry name" value="VON WILLEBRAND FACTOR A DOMAIN-CONTAINING PROTEIN 8"/>
    <property type="match status" value="1"/>
</dbReference>
<feature type="region of interest" description="Disordered" evidence="1">
    <location>
        <begin position="61"/>
        <end position="86"/>
    </location>
</feature>
<dbReference type="FunFam" id="3.40.50.300:FF:000587">
    <property type="entry name" value="von Willebrand factor A domain containing 8"/>
    <property type="match status" value="1"/>
</dbReference>
<dbReference type="GO" id="GO:0005737">
    <property type="term" value="C:cytoplasm"/>
    <property type="evidence" value="ECO:0007669"/>
    <property type="project" value="TreeGrafter"/>
</dbReference>
<reference evidence="3" key="1">
    <citation type="submission" date="2016-04" db="EMBL/GenBank/DDBJ databases">
        <authorList>
            <person name="Evans L.H."/>
            <person name="Alamgir A."/>
            <person name="Owens N."/>
            <person name="Weber N.D."/>
            <person name="Virtaneva K."/>
            <person name="Barbian K."/>
            <person name="Babar A."/>
            <person name="Rosenke K."/>
        </authorList>
    </citation>
    <scope>NUCLEOTIDE SEQUENCE [LARGE SCALE GENOMIC DNA]</scope>
    <source>
        <strain evidence="3">CBS 101.48</strain>
    </source>
</reference>
<dbReference type="InterPro" id="IPR036465">
    <property type="entry name" value="vWFA_dom_sf"/>
</dbReference>
<evidence type="ECO:0000259" key="2">
    <source>
        <dbReference type="PROSITE" id="PS50234"/>
    </source>
</evidence>
<evidence type="ECO:0000313" key="3">
    <source>
        <dbReference type="EMBL" id="SAM00899.1"/>
    </source>
</evidence>
<dbReference type="Pfam" id="PF07728">
    <property type="entry name" value="AAA_5"/>
    <property type="match status" value="3"/>
</dbReference>
<dbReference type="EMBL" id="LT553433">
    <property type="protein sequence ID" value="SAM00899.1"/>
    <property type="molecule type" value="Genomic_DNA"/>
</dbReference>
<dbReference type="GO" id="GO:0016887">
    <property type="term" value="F:ATP hydrolysis activity"/>
    <property type="evidence" value="ECO:0007669"/>
    <property type="project" value="InterPro"/>
</dbReference>
<gene>
    <name evidence="3" type="primary">ABSGL_06625.1 scaffold 8461</name>
</gene>
<dbReference type="InterPro" id="IPR039891">
    <property type="entry name" value="VWA8"/>
</dbReference>
<feature type="compositionally biased region" description="Gly residues" evidence="1">
    <location>
        <begin position="1470"/>
        <end position="1481"/>
    </location>
</feature>
<dbReference type="GO" id="GO:0005524">
    <property type="term" value="F:ATP binding"/>
    <property type="evidence" value="ECO:0007669"/>
    <property type="project" value="InterPro"/>
</dbReference>
<keyword evidence="4" id="KW-1185">Reference proteome</keyword>
<dbReference type="SUPFAM" id="SSF52540">
    <property type="entry name" value="P-loop containing nucleoside triphosphate hydrolases"/>
    <property type="match status" value="3"/>
</dbReference>
<dbReference type="InterPro" id="IPR011704">
    <property type="entry name" value="ATPase_dyneun-rel_AAA"/>
</dbReference>
<dbReference type="STRING" id="4829.A0A163M3F4"/>
<dbReference type="PROSITE" id="PS50234">
    <property type="entry name" value="VWFA"/>
    <property type="match status" value="1"/>
</dbReference>
<evidence type="ECO:0000313" key="4">
    <source>
        <dbReference type="Proteomes" id="UP000078561"/>
    </source>
</evidence>
<dbReference type="Proteomes" id="UP000078561">
    <property type="component" value="Unassembled WGS sequence"/>
</dbReference>
<organism evidence="3">
    <name type="scientific">Absidia glauca</name>
    <name type="common">Pin mould</name>
    <dbReference type="NCBI Taxonomy" id="4829"/>
    <lineage>
        <taxon>Eukaryota</taxon>
        <taxon>Fungi</taxon>
        <taxon>Fungi incertae sedis</taxon>
        <taxon>Mucoromycota</taxon>
        <taxon>Mucoromycotina</taxon>
        <taxon>Mucoromycetes</taxon>
        <taxon>Mucorales</taxon>
        <taxon>Cunninghamellaceae</taxon>
        <taxon>Absidia</taxon>
    </lineage>
</organism>
<feature type="region of interest" description="Disordered" evidence="1">
    <location>
        <begin position="1459"/>
        <end position="1537"/>
    </location>
</feature>
<dbReference type="OMA" id="TESHWID"/>
<feature type="compositionally biased region" description="Basic and acidic residues" evidence="1">
    <location>
        <begin position="1523"/>
        <end position="1534"/>
    </location>
</feature>
<dbReference type="OrthoDB" id="5186at2759"/>
<evidence type="ECO:0000256" key="1">
    <source>
        <dbReference type="SAM" id="MobiDB-lite"/>
    </source>
</evidence>
<dbReference type="PANTHER" id="PTHR21610:SF9">
    <property type="entry name" value="VON WILLEBRAND FACTOR A DOMAIN-CONTAINING PROTEIN 8"/>
    <property type="match status" value="1"/>
</dbReference>
<feature type="domain" description="VWFA" evidence="2">
    <location>
        <begin position="1657"/>
        <end position="1843"/>
    </location>
</feature>
<dbReference type="InterPro" id="IPR002035">
    <property type="entry name" value="VWF_A"/>
</dbReference>
<dbReference type="SUPFAM" id="SSF53300">
    <property type="entry name" value="vWA-like"/>
    <property type="match status" value="1"/>
</dbReference>
<proteinExistence type="predicted"/>
<sequence length="1845" mass="205834">MSSQQPHRQARRRLKLLGKTLTGAVDGWTDSEDELFQEVNIKSVRIGDVVMPVEAALNPELVPEHEGPLYDDSQDDAKGQGPPGPLRRNLVMKYAEMTQREIEYVALSKDVTDADLKQRRELSGGTSFYVDQAAVRAAIHGRILVLDGIEKAERNVLPILNNLLENREMSLDDGRFLSTKDITDAHGDTKFEKVDKRFLVFALGLPVPPYVGYPLDPPLRSRFQSRDIKAPGFASQVDHLLALTTNKAAKPLLEKLVSISLVLGLQGDKSAAREIDVPEFPITLTSIAKLLSLLPNIHPRFLVDLLYPYPLLPTCDLEQLGVIEAAYRRFGVKSAVVEAHEEARQTFSGYILENLEQNRQPSVSIDAYNYIHKAIATFSHVSDSPIGLPIFCGPNESNPAEFFIETPYHKEIFTSMVIIHASGQDMCLVGTYKGVGKSALVRHFARKLGYSIDYIPLYRDMSSRDLLQRRSTTPTGDTVWENSLLVEAAIHGHLAVLDGIEALSYGTLNTLQRLVSERETQLPDGTRLINAHRYEKLMKTNKFSVEDLEKKKLVPIHPSFRIIALARAATTGQNDGKAGSWLTAEILSMFQFIVVDSLPSAEEQEVLSSLSPGVDEDKLRQLLNFARRLRRDTDETIRMLSSALSTRQLVRICRRLSYFDHESLYKAVHKAALSRFMPLVAREALHEIMLANGIYPPKNDVDITQLQIEVLPSRENAEKVRIGNIEEPVFKGGDPMLIPNVVFHENPAHTEILMEMLKDYQLGDHLLLIGNQGVGKNKLADYFLQLLQLPREYIQLHRDSTVQSLTTTPAIREGVLLFEDSPLVKAVRDAVLKSLVEDGQMVLGDGRRIISKESDIQDNDRYILVHPNFRMLVLANRPGYPFLGNDFYREIGDVFSCHAVDNPDMDSEMFLLRKYGPDVPEDLLRKLSSAFSDLRKLTDEGLISYPYSTRELVNIVRHLQDYPDEGISKILQNVFDFDQYDQASKELLIEIFEKHGIPIGLDSEFSMALGDIIDLGEPVLTERWTRVNKNQQHSKVEVADIAIRGGWDLDLDKKWRDLDRKEGRSTVFSEQLYTFDVPTRGEALDIAAADDGTLFAVTTSPVTLHRIEPRHHKVDSLDLYEYFPLQRSPPRLRIAMIKGEQGQLKYVALHNPSNNELLCCDFNKKSVVSVVIRGLEPVKSIMCNSLSASGILVFYQKDLDTVAVLDFNSSKQYTVKLPTRINHLFVAESGLWIARGSRDGNTYAIYSAEEGSVPTVVETIQVLGQNGHAVEEIANVYRGGQDASLRILQHPKANRFGSLAQGWSGQQFLNGSGVIDIATYFDASRANAEMPAKVFGSALYLERTQQLAIIQPSLNGRSESTLDLLNPQANQVWRIRLPLSSVGDDSGDIHNVTALSHFQVERSVATMCELANGHLVTMDNVGTVRVFQVSAKDLYQSATTWKQMVGVDQKALSVIYESDKTSAPGESDSQGGGQGNQGADGEGSDKCDGGDGKGSGGNQGTGDGDGGQGGGGGSGGGGVNGSGDRDNENGREEASFEDINNLKLKIAGDVPEEISEAKKEMHDNAMEKMLGKMEMNRADYDMFQTYMENVRREVRELRVILESVEAKNKERVWLKNQASGDLDDTKIIEGLTGERAIYKKRGDDDPEIGLFQDKPKRMNFVFDLSASMFRFNTHDRRLERSMEVALMLMEAFRGFEHKFAYRIIGHSGDSANIEFVKPGNYPKTEKDEFEIISKMRAHSQYCLSGDNTLGAAAHSVKEIVTEDGDDYFVVILSDANIAQYNIHPKDIARVLKSDDRVTAQMIFIGSIQDQAEQLKKALGSHAHMCVENKELPKIMKSLFLASMVK</sequence>
<feature type="compositionally biased region" description="Gly residues" evidence="1">
    <location>
        <begin position="1492"/>
        <end position="1521"/>
    </location>
</feature>
<dbReference type="InterPro" id="IPR027417">
    <property type="entry name" value="P-loop_NTPase"/>
</dbReference>
<dbReference type="Gene3D" id="3.40.50.300">
    <property type="entry name" value="P-loop containing nucleotide triphosphate hydrolases"/>
    <property type="match status" value="3"/>
</dbReference>
<name>A0A163M3F4_ABSGL</name>
<dbReference type="InParanoid" id="A0A163M3F4"/>
<protein>
    <recommendedName>
        <fullName evidence="2">VWFA domain-containing protein</fullName>
    </recommendedName>
</protein>
<accession>A0A163M3F4</accession>